<accession>A0ABR0AP66</accession>
<comment type="caution">
    <text evidence="1">The sequence shown here is derived from an EMBL/GenBank/DDBJ whole genome shotgun (WGS) entry which is preliminary data.</text>
</comment>
<sequence>MNMKWWHNGMVPVSDTVVDGSNPNIFEEMNIYIGIGSYRYRISKIEDTSLYRYRYPQHYLKDFSSKNLRLLFVRGVVSPCQQCQRLNQQPAFLLSISPSSSSTVNGPQAFCLSLVMCYLVSQQQSLHLLCVANHQPSASQLLFFSPLLSQLTWIDFNNISIFWTANIHLPSVQLCRLTISVVFPPSGPHA</sequence>
<dbReference type="EMBL" id="JAOYFB010000038">
    <property type="protein sequence ID" value="KAK4026911.1"/>
    <property type="molecule type" value="Genomic_DNA"/>
</dbReference>
<evidence type="ECO:0000313" key="1">
    <source>
        <dbReference type="EMBL" id="KAK4026911.1"/>
    </source>
</evidence>
<gene>
    <name evidence="1" type="ORF">OUZ56_015934</name>
</gene>
<keyword evidence="2" id="KW-1185">Reference proteome</keyword>
<protein>
    <submittedName>
        <fullName evidence="1">Uncharacterized protein</fullName>
    </submittedName>
</protein>
<reference evidence="1 2" key="1">
    <citation type="journal article" date="2023" name="Nucleic Acids Res.">
        <title>The hologenome of Daphnia magna reveals possible DNA methylation and microbiome-mediated evolution of the host genome.</title>
        <authorList>
            <person name="Chaturvedi A."/>
            <person name="Li X."/>
            <person name="Dhandapani V."/>
            <person name="Marshall H."/>
            <person name="Kissane S."/>
            <person name="Cuenca-Cambronero M."/>
            <person name="Asole G."/>
            <person name="Calvet F."/>
            <person name="Ruiz-Romero M."/>
            <person name="Marangio P."/>
            <person name="Guigo R."/>
            <person name="Rago D."/>
            <person name="Mirbahai L."/>
            <person name="Eastwood N."/>
            <person name="Colbourne J.K."/>
            <person name="Zhou J."/>
            <person name="Mallon E."/>
            <person name="Orsini L."/>
        </authorList>
    </citation>
    <scope>NUCLEOTIDE SEQUENCE [LARGE SCALE GENOMIC DNA]</scope>
    <source>
        <strain evidence="1">LRV0_1</strain>
    </source>
</reference>
<evidence type="ECO:0000313" key="2">
    <source>
        <dbReference type="Proteomes" id="UP001234178"/>
    </source>
</evidence>
<organism evidence="1 2">
    <name type="scientific">Daphnia magna</name>
    <dbReference type="NCBI Taxonomy" id="35525"/>
    <lineage>
        <taxon>Eukaryota</taxon>
        <taxon>Metazoa</taxon>
        <taxon>Ecdysozoa</taxon>
        <taxon>Arthropoda</taxon>
        <taxon>Crustacea</taxon>
        <taxon>Branchiopoda</taxon>
        <taxon>Diplostraca</taxon>
        <taxon>Cladocera</taxon>
        <taxon>Anomopoda</taxon>
        <taxon>Daphniidae</taxon>
        <taxon>Daphnia</taxon>
    </lineage>
</organism>
<proteinExistence type="predicted"/>
<dbReference type="Proteomes" id="UP001234178">
    <property type="component" value="Unassembled WGS sequence"/>
</dbReference>
<name>A0ABR0AP66_9CRUS</name>